<dbReference type="SUPFAM" id="SSF53335">
    <property type="entry name" value="S-adenosyl-L-methionine-dependent methyltransferases"/>
    <property type="match status" value="1"/>
</dbReference>
<comment type="similarity">
    <text evidence="4">Belongs to the class I-like SAM-binding methyltransferase superfamily.</text>
</comment>
<gene>
    <name evidence="5" type="ORF">Daesc_001284</name>
</gene>
<sequence length="288" mass="32915">MKGINRADLFLTLLKFHETPEAIPDSLSDLFTSYSGIPKDDQIEHIVKIRDGAYDVFPYPCLGAFLFLKFNLSTHPSYQEHVLSPLRQPYQDATAEPLFLDLGTCFGQDLRKLVYDGALTSRIWASDIDPEFIELGFQLFNDSNKLLKDHFLCPGNLLSRSPEDRLGVLDDKVTILHASHVFHLFSLEEQKTAVDRCLRLLRKDTGKPVLTLGIQAGSTIPTASLLARIPKYIHNEKSWQELWHEVCGNDTWRDRIKTLDVKSELHKFEVESGIGLAWQIFEIWVTFV</sequence>
<dbReference type="EMBL" id="JBANMG010000001">
    <property type="protein sequence ID" value="KAK6958483.1"/>
    <property type="molecule type" value="Genomic_DNA"/>
</dbReference>
<keyword evidence="2" id="KW-0808">Transferase</keyword>
<evidence type="ECO:0008006" key="7">
    <source>
        <dbReference type="Google" id="ProtNLM"/>
    </source>
</evidence>
<evidence type="ECO:0000313" key="5">
    <source>
        <dbReference type="EMBL" id="KAK6958483.1"/>
    </source>
</evidence>
<dbReference type="InterPro" id="IPR029063">
    <property type="entry name" value="SAM-dependent_MTases_sf"/>
</dbReference>
<reference evidence="5 6" key="1">
    <citation type="journal article" date="2024" name="Front Chem Biol">
        <title>Unveiling the potential of Daldinia eschscholtzii MFLUCC 19-0629 through bioactivity and bioinformatics studies for enhanced sustainable agriculture production.</title>
        <authorList>
            <person name="Brooks S."/>
            <person name="Weaver J.A."/>
            <person name="Klomchit A."/>
            <person name="Alharthi S.A."/>
            <person name="Onlamun T."/>
            <person name="Nurani R."/>
            <person name="Vong T.K."/>
            <person name="Alberti F."/>
            <person name="Greco C."/>
        </authorList>
    </citation>
    <scope>NUCLEOTIDE SEQUENCE [LARGE SCALE GENOMIC DNA]</scope>
    <source>
        <strain evidence="5">MFLUCC 19-0629</strain>
    </source>
</reference>
<dbReference type="InterPro" id="IPR051654">
    <property type="entry name" value="Meroterpenoid_MTases"/>
</dbReference>
<evidence type="ECO:0000256" key="4">
    <source>
        <dbReference type="ARBA" id="ARBA00038314"/>
    </source>
</evidence>
<name>A0AAX6N1A6_9PEZI</name>
<proteinExistence type="inferred from homology"/>
<organism evidence="5 6">
    <name type="scientific">Daldinia eschscholtzii</name>
    <dbReference type="NCBI Taxonomy" id="292717"/>
    <lineage>
        <taxon>Eukaryota</taxon>
        <taxon>Fungi</taxon>
        <taxon>Dikarya</taxon>
        <taxon>Ascomycota</taxon>
        <taxon>Pezizomycotina</taxon>
        <taxon>Sordariomycetes</taxon>
        <taxon>Xylariomycetidae</taxon>
        <taxon>Xylariales</taxon>
        <taxon>Hypoxylaceae</taxon>
        <taxon>Daldinia</taxon>
    </lineage>
</organism>
<comment type="pathway">
    <text evidence="1">Secondary metabolite biosynthesis.</text>
</comment>
<evidence type="ECO:0000256" key="3">
    <source>
        <dbReference type="ARBA" id="ARBA00022691"/>
    </source>
</evidence>
<protein>
    <recommendedName>
        <fullName evidence="7">Methyltransferase domain-containing protein</fullName>
    </recommendedName>
</protein>
<evidence type="ECO:0000313" key="6">
    <source>
        <dbReference type="Proteomes" id="UP001369815"/>
    </source>
</evidence>
<evidence type="ECO:0000256" key="1">
    <source>
        <dbReference type="ARBA" id="ARBA00005179"/>
    </source>
</evidence>
<accession>A0AAX6N1A6</accession>
<comment type="caution">
    <text evidence="5">The sequence shown here is derived from an EMBL/GenBank/DDBJ whole genome shotgun (WGS) entry which is preliminary data.</text>
</comment>
<dbReference type="AlphaFoldDB" id="A0AAX6N1A6"/>
<keyword evidence="3" id="KW-0949">S-adenosyl-L-methionine</keyword>
<keyword evidence="6" id="KW-1185">Reference proteome</keyword>
<dbReference type="Gene3D" id="3.40.50.150">
    <property type="entry name" value="Vaccinia Virus protein VP39"/>
    <property type="match status" value="1"/>
</dbReference>
<evidence type="ECO:0000256" key="2">
    <source>
        <dbReference type="ARBA" id="ARBA00022679"/>
    </source>
</evidence>
<dbReference type="PANTHER" id="PTHR35897:SF1">
    <property type="entry name" value="METHYLTRANSFERASE AUSD"/>
    <property type="match status" value="1"/>
</dbReference>
<dbReference type="GO" id="GO:0016740">
    <property type="term" value="F:transferase activity"/>
    <property type="evidence" value="ECO:0007669"/>
    <property type="project" value="UniProtKB-KW"/>
</dbReference>
<dbReference type="PANTHER" id="PTHR35897">
    <property type="entry name" value="METHYLTRANSFERASE AUSD"/>
    <property type="match status" value="1"/>
</dbReference>
<dbReference type="Proteomes" id="UP001369815">
    <property type="component" value="Unassembled WGS sequence"/>
</dbReference>